<feature type="region of interest" description="Disordered" evidence="1">
    <location>
        <begin position="1"/>
        <end position="32"/>
    </location>
</feature>
<protein>
    <submittedName>
        <fullName evidence="2">Uncharacterized protein</fullName>
    </submittedName>
</protein>
<accession>Q2WA91</accession>
<dbReference type="KEGG" id="mag:amb0430"/>
<sequence length="80" mass="8551">MRHCSAAMVAATSRRVSGSSSRPSNRSAIQPGMLAPQAAENFCTWAKLVTGRMPGRIGTVMPAWAARSRKARNTAGSKKY</sequence>
<dbReference type="STRING" id="342108.amb0430"/>
<evidence type="ECO:0000256" key="1">
    <source>
        <dbReference type="SAM" id="MobiDB-lite"/>
    </source>
</evidence>
<dbReference type="AlphaFoldDB" id="Q2WA91"/>
<evidence type="ECO:0000313" key="2">
    <source>
        <dbReference type="EMBL" id="BAE49234.1"/>
    </source>
</evidence>
<feature type="compositionally biased region" description="Low complexity" evidence="1">
    <location>
        <begin position="13"/>
        <end position="27"/>
    </location>
</feature>
<dbReference type="Proteomes" id="UP000007058">
    <property type="component" value="Chromosome"/>
</dbReference>
<dbReference type="HOGENOM" id="CLU_2585516_0_0_5"/>
<evidence type="ECO:0000313" key="3">
    <source>
        <dbReference type="Proteomes" id="UP000007058"/>
    </source>
</evidence>
<dbReference type="EMBL" id="AP007255">
    <property type="protein sequence ID" value="BAE49234.1"/>
    <property type="molecule type" value="Genomic_DNA"/>
</dbReference>
<name>Q2WA91_PARM1</name>
<organism evidence="2 3">
    <name type="scientific">Paramagnetospirillum magneticum (strain ATCC 700264 / AMB-1)</name>
    <name type="common">Magnetospirillum magneticum</name>
    <dbReference type="NCBI Taxonomy" id="342108"/>
    <lineage>
        <taxon>Bacteria</taxon>
        <taxon>Pseudomonadati</taxon>
        <taxon>Pseudomonadota</taxon>
        <taxon>Alphaproteobacteria</taxon>
        <taxon>Rhodospirillales</taxon>
        <taxon>Magnetospirillaceae</taxon>
        <taxon>Paramagnetospirillum</taxon>
    </lineage>
</organism>
<proteinExistence type="predicted"/>
<gene>
    <name evidence="2" type="ordered locus">amb0430</name>
</gene>
<reference evidence="2 3" key="1">
    <citation type="journal article" date="2005" name="DNA Res.">
        <title>Complete genome sequence of the facultative anaerobic magnetotactic bacterium Magnetospirillum sp. strain AMB-1.</title>
        <authorList>
            <person name="Matsunaga T."/>
            <person name="Okamura Y."/>
            <person name="Fukuda Y."/>
            <person name="Wahyudi A.T."/>
            <person name="Murase Y."/>
            <person name="Takeyama H."/>
        </authorList>
    </citation>
    <scope>NUCLEOTIDE SEQUENCE [LARGE SCALE GENOMIC DNA]</scope>
    <source>
        <strain evidence="3">ATCC 700264 / AMB-1</strain>
    </source>
</reference>
<keyword evidence="3" id="KW-1185">Reference proteome</keyword>